<name>A0ABN8CPQ1_9STRA</name>
<evidence type="ECO:0000256" key="1">
    <source>
        <dbReference type="SAM" id="MobiDB-lite"/>
    </source>
</evidence>
<organism evidence="2 3">
    <name type="scientific">Peronospora belbahrii</name>
    <dbReference type="NCBI Taxonomy" id="622444"/>
    <lineage>
        <taxon>Eukaryota</taxon>
        <taxon>Sar</taxon>
        <taxon>Stramenopiles</taxon>
        <taxon>Oomycota</taxon>
        <taxon>Peronosporomycetes</taxon>
        <taxon>Peronosporales</taxon>
        <taxon>Peronosporaceae</taxon>
        <taxon>Peronospora</taxon>
    </lineage>
</organism>
<feature type="region of interest" description="Disordered" evidence="1">
    <location>
        <begin position="72"/>
        <end position="94"/>
    </location>
</feature>
<reference evidence="2 3" key="1">
    <citation type="submission" date="2021-11" db="EMBL/GenBank/DDBJ databases">
        <authorList>
            <person name="Islam A."/>
            <person name="Islam S."/>
            <person name="Flora M.S."/>
            <person name="Rahman M."/>
            <person name="Ziaur R.M."/>
            <person name="Epstein J.H."/>
            <person name="Hassan M."/>
            <person name="Klassen M."/>
            <person name="Woodard K."/>
            <person name="Webb A."/>
            <person name="Webby R.J."/>
            <person name="El Zowalaty M.E."/>
        </authorList>
    </citation>
    <scope>NUCLEOTIDE SEQUENCE [LARGE SCALE GENOMIC DNA]</scope>
    <source>
        <strain evidence="2">Pbs1</strain>
    </source>
</reference>
<keyword evidence="3" id="KW-1185">Reference proteome</keyword>
<comment type="caution">
    <text evidence="2">The sequence shown here is derived from an EMBL/GenBank/DDBJ whole genome shotgun (WGS) entry which is preliminary data.</text>
</comment>
<proteinExistence type="predicted"/>
<accession>A0ABN8CPQ1</accession>
<dbReference type="Proteomes" id="UP001158986">
    <property type="component" value="Unassembled WGS sequence"/>
</dbReference>
<gene>
    <name evidence="2" type="ORF">PBS001_LOCUS1425</name>
</gene>
<dbReference type="EMBL" id="CAKLCB010000081">
    <property type="protein sequence ID" value="CAH0514684.1"/>
    <property type="molecule type" value="Genomic_DNA"/>
</dbReference>
<protein>
    <submittedName>
        <fullName evidence="2">Uncharacterized protein</fullName>
    </submittedName>
</protein>
<sequence length="448" mass="48717">MQCAKRKDNEDNRAAVQTCEHFTQEHERAVEQQQQRYQQAQRTRDVTFANDHGFRKEHQPAAYGYSKQVTIVPFTPPPNSKKLGPQVDANNGPSQLHTRQLVIPYPSLQTGLRQVVPGITNVANAIAGQIHSPSNRSDKFTALSTFGYDAHTSSQYPDSMRFDDPYPTGGNTDEVPFISVTSPLASKSLIVNQKNGVRLQNQAAVNGAIEQIPAPVVVATYTRTSPPSPSEAPASADVESKALGSTMQSRINDVWWTDTSDTMSSRISVGPTDRPYLLGKTGGPLSTYVAPGASKAEDSYAWGPTRRSRLVAGNVSSLNSSALSNSLLSSPSSSLYSGQSYETLDFEAFKSVKSTVLGAVLTHGSSRSIGSDYSSGRFEDTERFGSSGLDFKRQNSGNDCAMTPRGQIRGILSLLTAATPSNFELMMRRQAAGFVLLNKCPSTWLRWY</sequence>
<evidence type="ECO:0000313" key="3">
    <source>
        <dbReference type="Proteomes" id="UP001158986"/>
    </source>
</evidence>
<evidence type="ECO:0000313" key="2">
    <source>
        <dbReference type="EMBL" id="CAH0514684.1"/>
    </source>
</evidence>